<dbReference type="GO" id="GO:0016805">
    <property type="term" value="F:dipeptidase activity"/>
    <property type="evidence" value="ECO:0007669"/>
    <property type="project" value="InterPro"/>
</dbReference>
<dbReference type="InterPro" id="IPR011650">
    <property type="entry name" value="Peptidase_M20_dimer"/>
</dbReference>
<comment type="similarity">
    <text evidence="1">Belongs to the peptidase M20A family.</text>
</comment>
<proteinExistence type="inferred from homology"/>
<dbReference type="InterPro" id="IPR052030">
    <property type="entry name" value="Peptidase_M20/M20A_hydrolases"/>
</dbReference>
<feature type="domain" description="Peptidase M20 dimerisation" evidence="2">
    <location>
        <begin position="174"/>
        <end position="264"/>
    </location>
</feature>
<accession>A0A858BTP5</accession>
<dbReference type="KEGG" id="abut:Ami103574_03640"/>
<dbReference type="SUPFAM" id="SSF55031">
    <property type="entry name" value="Bacterial exopeptidase dimerisation domain"/>
    <property type="match status" value="1"/>
</dbReference>
<dbReference type="InterPro" id="IPR017439">
    <property type="entry name" value="Amidohydrolase"/>
</dbReference>
<sequence>MSLYESLKKQAYVNVENYESLCRELNDFLADNPEISGQEFQSSQKLVDLLREQGYQVEYPFAGYETAFKAVYGKSGHSRKIAILTEYDALPGIGHACGHCTSAAISLLTGLSLKDLQDQLDADIHIIGTPIEETDGAKCTMVKGGVFDGYDMAMMVHLYGENLLAPKLQALDSYMYTFHGKPAHASAAPWDGKNALNGVQLMLHAVDMLRQHVKPDVRMHAVVRDGGLAPNIVPETSSLEIYIRSMNRAYLNELAQKIDDCAKGAAIATQTTFDKEATAEAYDNLKANATGDAVLAETYEELGLEIGDTEKIFGSSDAGNVSMVCPTFHPILQIADPEVAIHTRAFADMVKSPRAHKGIHIGAKILILQALKIFTDSEKLAAMKADFEK</sequence>
<dbReference type="PIRSF" id="PIRSF037226">
    <property type="entry name" value="Amidohydrolase_ACY1L2_prd"/>
    <property type="match status" value="1"/>
</dbReference>
<organism evidence="3 4">
    <name type="scientific">Aminipila butyrica</name>
    <dbReference type="NCBI Taxonomy" id="433296"/>
    <lineage>
        <taxon>Bacteria</taxon>
        <taxon>Bacillati</taxon>
        <taxon>Bacillota</taxon>
        <taxon>Clostridia</taxon>
        <taxon>Peptostreptococcales</taxon>
        <taxon>Anaerovoracaceae</taxon>
        <taxon>Aminipila</taxon>
    </lineage>
</organism>
<dbReference type="Proteomes" id="UP000466848">
    <property type="component" value="Chromosome"/>
</dbReference>
<dbReference type="GO" id="GO:0071713">
    <property type="term" value="F:para-aminobenzoyl-glutamate hydrolase activity"/>
    <property type="evidence" value="ECO:0007669"/>
    <property type="project" value="TreeGrafter"/>
</dbReference>
<keyword evidence="4" id="KW-1185">Reference proteome</keyword>
<dbReference type="NCBIfam" id="TIGR01891">
    <property type="entry name" value="amidohydrolases"/>
    <property type="match status" value="1"/>
</dbReference>
<dbReference type="Pfam" id="PF01546">
    <property type="entry name" value="Peptidase_M20"/>
    <property type="match status" value="1"/>
</dbReference>
<evidence type="ECO:0000313" key="4">
    <source>
        <dbReference type="Proteomes" id="UP000466848"/>
    </source>
</evidence>
<name>A0A858BTP5_9FIRM</name>
<gene>
    <name evidence="3" type="ORF">Ami103574_03640</name>
</gene>
<evidence type="ECO:0000313" key="3">
    <source>
        <dbReference type="EMBL" id="QIB68465.1"/>
    </source>
</evidence>
<dbReference type="EMBL" id="CP048649">
    <property type="protein sequence ID" value="QIB68465.1"/>
    <property type="molecule type" value="Genomic_DNA"/>
</dbReference>
<dbReference type="PANTHER" id="PTHR30575:SF0">
    <property type="entry name" value="XAA-ARG DIPEPTIDASE"/>
    <property type="match status" value="1"/>
</dbReference>
<dbReference type="Pfam" id="PF07687">
    <property type="entry name" value="M20_dimer"/>
    <property type="match status" value="1"/>
</dbReference>
<dbReference type="InterPro" id="IPR002933">
    <property type="entry name" value="Peptidase_M20"/>
</dbReference>
<dbReference type="FunFam" id="3.30.70.360:FF:000004">
    <property type="entry name" value="Peptidase M20 domain-containing protein 2"/>
    <property type="match status" value="1"/>
</dbReference>
<dbReference type="InterPro" id="IPR017144">
    <property type="entry name" value="Xaa-Arg_dipeptidase"/>
</dbReference>
<evidence type="ECO:0000256" key="1">
    <source>
        <dbReference type="PIRNR" id="PIRNR037226"/>
    </source>
</evidence>
<dbReference type="Gene3D" id="3.30.70.360">
    <property type="match status" value="1"/>
</dbReference>
<dbReference type="GO" id="GO:0005737">
    <property type="term" value="C:cytoplasm"/>
    <property type="evidence" value="ECO:0007669"/>
    <property type="project" value="TreeGrafter"/>
</dbReference>
<evidence type="ECO:0000259" key="2">
    <source>
        <dbReference type="Pfam" id="PF07687"/>
    </source>
</evidence>
<dbReference type="InterPro" id="IPR036264">
    <property type="entry name" value="Bact_exopeptidase_dim_dom"/>
</dbReference>
<dbReference type="AlphaFoldDB" id="A0A858BTP5"/>
<dbReference type="GO" id="GO:0046657">
    <property type="term" value="P:folic acid catabolic process"/>
    <property type="evidence" value="ECO:0007669"/>
    <property type="project" value="TreeGrafter"/>
</dbReference>
<dbReference type="CDD" id="cd03887">
    <property type="entry name" value="M20_Acy1L2"/>
    <property type="match status" value="1"/>
</dbReference>
<reference evidence="3 4" key="1">
    <citation type="submission" date="2020-02" db="EMBL/GenBank/DDBJ databases">
        <authorList>
            <person name="Kim Y.B."/>
            <person name="Roh S.W."/>
        </authorList>
    </citation>
    <scope>NUCLEOTIDE SEQUENCE [LARGE SCALE GENOMIC DNA]</scope>
    <source>
        <strain evidence="3 4">DSM 103574</strain>
    </source>
</reference>
<protein>
    <recommendedName>
        <fullName evidence="1">Peptidase M20 domain-containing protein 2</fullName>
    </recommendedName>
</protein>
<dbReference type="SUPFAM" id="SSF53187">
    <property type="entry name" value="Zn-dependent exopeptidases"/>
    <property type="match status" value="1"/>
</dbReference>
<dbReference type="RefSeq" id="WP_163065328.1">
    <property type="nucleotide sequence ID" value="NZ_CP048649.1"/>
</dbReference>
<dbReference type="PANTHER" id="PTHR30575">
    <property type="entry name" value="PEPTIDASE M20"/>
    <property type="match status" value="1"/>
</dbReference>
<dbReference type="Gene3D" id="3.40.630.10">
    <property type="entry name" value="Zn peptidases"/>
    <property type="match status" value="1"/>
</dbReference>